<dbReference type="EMBL" id="OOIL02003726">
    <property type="protein sequence ID" value="VFQ89136.1"/>
    <property type="molecule type" value="Genomic_DNA"/>
</dbReference>
<reference evidence="1 2" key="1">
    <citation type="submission" date="2018-04" db="EMBL/GenBank/DDBJ databases">
        <authorList>
            <person name="Vogel A."/>
        </authorList>
    </citation>
    <scope>NUCLEOTIDE SEQUENCE [LARGE SCALE GENOMIC DNA]</scope>
</reference>
<evidence type="ECO:0000313" key="2">
    <source>
        <dbReference type="Proteomes" id="UP000595140"/>
    </source>
</evidence>
<dbReference type="Proteomes" id="UP000595140">
    <property type="component" value="Unassembled WGS sequence"/>
</dbReference>
<proteinExistence type="predicted"/>
<name>A0A484MM56_9ASTE</name>
<gene>
    <name evidence="1" type="ORF">CCAM_LOCUS30912</name>
</gene>
<protein>
    <submittedName>
        <fullName evidence="1">Uncharacterized protein</fullName>
    </submittedName>
</protein>
<dbReference type="OrthoDB" id="7451790at2759"/>
<accession>A0A484MM56</accession>
<sequence length="147" mass="16132">MVSSGGAQKWRPGDGGSTAKRMGLIFSDHLTISGMRTKYGNPLGRSEEAEQECQGKVFCIPSLKVVSVLSPPTKDPSPLSFLPFTRLKVLELRECDLSASAALGLPELRHTLKKLICHNSSDALRHVFASRIADIKASWKWNRLSIV</sequence>
<evidence type="ECO:0000313" key="1">
    <source>
        <dbReference type="EMBL" id="VFQ89136.1"/>
    </source>
</evidence>
<dbReference type="AlphaFoldDB" id="A0A484MM56"/>
<keyword evidence="2" id="KW-1185">Reference proteome</keyword>
<organism evidence="1 2">
    <name type="scientific">Cuscuta campestris</name>
    <dbReference type="NCBI Taxonomy" id="132261"/>
    <lineage>
        <taxon>Eukaryota</taxon>
        <taxon>Viridiplantae</taxon>
        <taxon>Streptophyta</taxon>
        <taxon>Embryophyta</taxon>
        <taxon>Tracheophyta</taxon>
        <taxon>Spermatophyta</taxon>
        <taxon>Magnoliopsida</taxon>
        <taxon>eudicotyledons</taxon>
        <taxon>Gunneridae</taxon>
        <taxon>Pentapetalae</taxon>
        <taxon>asterids</taxon>
        <taxon>lamiids</taxon>
        <taxon>Solanales</taxon>
        <taxon>Convolvulaceae</taxon>
        <taxon>Cuscuteae</taxon>
        <taxon>Cuscuta</taxon>
        <taxon>Cuscuta subgen. Grammica</taxon>
        <taxon>Cuscuta sect. Cleistogrammica</taxon>
    </lineage>
</organism>